<feature type="region of interest" description="Disordered" evidence="1">
    <location>
        <begin position="31"/>
        <end position="58"/>
    </location>
</feature>
<dbReference type="InterPro" id="IPR044294">
    <property type="entry name" value="Lipase-like"/>
</dbReference>
<dbReference type="EMBL" id="PYDT01000004">
    <property type="protein sequence ID" value="THU62114.1"/>
    <property type="molecule type" value="Genomic_DNA"/>
</dbReference>
<dbReference type="Gene3D" id="3.40.50.1820">
    <property type="entry name" value="alpha/beta hydrolase"/>
    <property type="match status" value="1"/>
</dbReference>
<dbReference type="InterPro" id="IPR007751">
    <property type="entry name" value="DUF676_lipase-like"/>
</dbReference>
<dbReference type="Proteomes" id="UP000317650">
    <property type="component" value="Chromosome 1"/>
</dbReference>
<gene>
    <name evidence="3" type="ORF">C4D60_Mb01t01740</name>
</gene>
<reference evidence="3 4" key="1">
    <citation type="journal article" date="2019" name="Nat. Plants">
        <title>Genome sequencing of Musa balbisiana reveals subgenome evolution and function divergence in polyploid bananas.</title>
        <authorList>
            <person name="Yao X."/>
        </authorList>
    </citation>
    <scope>NUCLEOTIDE SEQUENCE [LARGE SCALE GENOMIC DNA]</scope>
    <source>
        <strain evidence="4">cv. DH-PKW</strain>
        <tissue evidence="3">Leaves</tissue>
    </source>
</reference>
<comment type="caution">
    <text evidence="3">The sequence shown here is derived from an EMBL/GenBank/DDBJ whole genome shotgun (WGS) entry which is preliminary data.</text>
</comment>
<dbReference type="InterPro" id="IPR029058">
    <property type="entry name" value="AB_hydrolase_fold"/>
</dbReference>
<name>A0A4S8JL45_MUSBA</name>
<accession>A0A4S8JL45</accession>
<feature type="compositionally biased region" description="Low complexity" evidence="1">
    <location>
        <begin position="44"/>
        <end position="58"/>
    </location>
</feature>
<proteinExistence type="predicted"/>
<evidence type="ECO:0000256" key="1">
    <source>
        <dbReference type="SAM" id="MobiDB-lite"/>
    </source>
</evidence>
<feature type="domain" description="DUF676" evidence="2">
    <location>
        <begin position="64"/>
        <end position="293"/>
    </location>
</feature>
<dbReference type="FunFam" id="3.40.50.1820:FF:000216">
    <property type="entry name" value="Alpha/beta-Hydrolases superfamily protein"/>
    <property type="match status" value="1"/>
</dbReference>
<dbReference type="Pfam" id="PF05057">
    <property type="entry name" value="DUF676"/>
    <property type="match status" value="1"/>
</dbReference>
<evidence type="ECO:0000259" key="2">
    <source>
        <dbReference type="Pfam" id="PF05057"/>
    </source>
</evidence>
<dbReference type="SUPFAM" id="SSF53474">
    <property type="entry name" value="alpha/beta-Hydrolases"/>
    <property type="match status" value="1"/>
</dbReference>
<evidence type="ECO:0000313" key="4">
    <source>
        <dbReference type="Proteomes" id="UP000317650"/>
    </source>
</evidence>
<dbReference type="PANTHER" id="PTHR12482">
    <property type="entry name" value="LIPASE ROG1-RELATED-RELATED"/>
    <property type="match status" value="1"/>
</dbReference>
<protein>
    <recommendedName>
        <fullName evidence="2">DUF676 domain-containing protein</fullName>
    </recommendedName>
</protein>
<organism evidence="3 4">
    <name type="scientific">Musa balbisiana</name>
    <name type="common">Banana</name>
    <dbReference type="NCBI Taxonomy" id="52838"/>
    <lineage>
        <taxon>Eukaryota</taxon>
        <taxon>Viridiplantae</taxon>
        <taxon>Streptophyta</taxon>
        <taxon>Embryophyta</taxon>
        <taxon>Tracheophyta</taxon>
        <taxon>Spermatophyta</taxon>
        <taxon>Magnoliopsida</taxon>
        <taxon>Liliopsida</taxon>
        <taxon>Zingiberales</taxon>
        <taxon>Musaceae</taxon>
        <taxon>Musa</taxon>
    </lineage>
</organism>
<keyword evidence="4" id="KW-1185">Reference proteome</keyword>
<dbReference type="PANTHER" id="PTHR12482:SF41">
    <property type="entry name" value="ALPHA_BETA-HYDROLASES SUPERFAMILY PROTEIN"/>
    <property type="match status" value="1"/>
</dbReference>
<feature type="region of interest" description="Disordered" evidence="1">
    <location>
        <begin position="1"/>
        <end position="20"/>
    </location>
</feature>
<dbReference type="AlphaFoldDB" id="A0A4S8JL45"/>
<sequence>MAQGEAAPEGDGKRNSTRQWRRYTSYLRRPSCLDPAADGPTGMGSDRSAAAAVRDSGSAAEQRAPTHLVVMVNGIIGSAANWKYAAKQFVKSHPEDVVVHRSECNYSTLTFDGVDVMGERLADEVISIVDNNLGLQKISFVGHSLGGLISRYAISLLYEKSVRRRSSEENGECEDHTPGTTCVDKNFKGKIAGLEPINFITFATPHLGSRLHKQIPILRGFYALEKMAYHTCWILGRTGKHLFLKDKDNGKPPLLVQMVNDYGDLRFMSALQSFKRRVAYSNVCFDFIVGRKTSSIRHQHELPKRQDFMKNSKYRHIVYIEKPIITDVPQMNFSVSTTCELNTISEMEEVMINGLNRVPWERVDVSFRKCSQRFFAHSTMQLSDMRGTVVGSSRIETSVGQVIMPL</sequence>
<evidence type="ECO:0000313" key="3">
    <source>
        <dbReference type="EMBL" id="THU62114.1"/>
    </source>
</evidence>